<evidence type="ECO:0000256" key="1">
    <source>
        <dbReference type="ARBA" id="ARBA00022512"/>
    </source>
</evidence>
<dbReference type="EMBL" id="JAVSGH010000034">
    <property type="protein sequence ID" value="MDT3727680.1"/>
    <property type="molecule type" value="Genomic_DNA"/>
</dbReference>
<sequence length="144" mass="14411">MIPFRTSAAALLTAVALAAVPATAVAHDGSHPFENCTEAYDSGYSNIPKGDEHYGKHLDRDNDGVGCDQPPAGFVPHDDGDDDAGAGAGAGAEGSGTEEENGGGTDLAETGGSDTTPYIAAGGGAVVLLGGGLMIAARRRRENR</sequence>
<evidence type="ECO:0000313" key="10">
    <source>
        <dbReference type="Proteomes" id="UP001181313"/>
    </source>
</evidence>
<feature type="domain" description="Gram-positive cocci surface proteins LPxTG" evidence="8">
    <location>
        <begin position="107"/>
        <end position="144"/>
    </location>
</feature>
<keyword evidence="6" id="KW-0812">Transmembrane</keyword>
<keyword evidence="4" id="KW-0572">Peptidoglycan-anchor</keyword>
<accession>A0ABU3I406</accession>
<feature type="compositionally biased region" description="Basic and acidic residues" evidence="5">
    <location>
        <begin position="49"/>
        <end position="63"/>
    </location>
</feature>
<dbReference type="PROSITE" id="PS50847">
    <property type="entry name" value="GRAM_POS_ANCHORING"/>
    <property type="match status" value="1"/>
</dbReference>
<keyword evidence="2" id="KW-0964">Secreted</keyword>
<feature type="signal peptide" evidence="7">
    <location>
        <begin position="1"/>
        <end position="26"/>
    </location>
</feature>
<dbReference type="NCBIfam" id="TIGR01167">
    <property type="entry name" value="LPXTG_anchor"/>
    <property type="match status" value="1"/>
</dbReference>
<evidence type="ECO:0000256" key="7">
    <source>
        <dbReference type="SAM" id="SignalP"/>
    </source>
</evidence>
<dbReference type="InterPro" id="IPR019931">
    <property type="entry name" value="LPXTG_anchor"/>
</dbReference>
<dbReference type="Pfam" id="PF05901">
    <property type="entry name" value="Excalibur"/>
    <property type="match status" value="1"/>
</dbReference>
<evidence type="ECO:0000256" key="6">
    <source>
        <dbReference type="SAM" id="Phobius"/>
    </source>
</evidence>
<protein>
    <submittedName>
        <fullName evidence="9">Excalibur calcium-binding domain-containing protein</fullName>
    </submittedName>
</protein>
<feature type="chain" id="PRO_5046000362" evidence="7">
    <location>
        <begin position="27"/>
        <end position="144"/>
    </location>
</feature>
<proteinExistence type="predicted"/>
<name>A0ABU3I406_9ACTN</name>
<gene>
    <name evidence="9" type="ORF">ROS62_23485</name>
</gene>
<evidence type="ECO:0000256" key="3">
    <source>
        <dbReference type="ARBA" id="ARBA00022729"/>
    </source>
</evidence>
<evidence type="ECO:0000256" key="4">
    <source>
        <dbReference type="ARBA" id="ARBA00023088"/>
    </source>
</evidence>
<keyword evidence="3 7" id="KW-0732">Signal</keyword>
<evidence type="ECO:0000256" key="5">
    <source>
        <dbReference type="SAM" id="MobiDB-lite"/>
    </source>
</evidence>
<evidence type="ECO:0000256" key="2">
    <source>
        <dbReference type="ARBA" id="ARBA00022525"/>
    </source>
</evidence>
<organism evidence="9 10">
    <name type="scientific">Streptomyces althioticus subsp. attaecolombicae</name>
    <dbReference type="NCBI Taxonomy" id="3075534"/>
    <lineage>
        <taxon>Bacteria</taxon>
        <taxon>Bacillati</taxon>
        <taxon>Actinomycetota</taxon>
        <taxon>Actinomycetes</taxon>
        <taxon>Kitasatosporales</taxon>
        <taxon>Streptomycetaceae</taxon>
        <taxon>Streptomyces</taxon>
        <taxon>Streptomyces althioticus group</taxon>
    </lineage>
</organism>
<keyword evidence="1" id="KW-0134">Cell wall</keyword>
<feature type="transmembrane region" description="Helical" evidence="6">
    <location>
        <begin position="118"/>
        <end position="137"/>
    </location>
</feature>
<comment type="caution">
    <text evidence="9">The sequence shown here is derived from an EMBL/GenBank/DDBJ whole genome shotgun (WGS) entry which is preliminary data.</text>
</comment>
<dbReference type="InterPro" id="IPR008613">
    <property type="entry name" value="Excalibur_Ca-bd_domain"/>
</dbReference>
<dbReference type="SMART" id="SM00894">
    <property type="entry name" value="Excalibur"/>
    <property type="match status" value="1"/>
</dbReference>
<dbReference type="NCBIfam" id="NF041528">
    <property type="entry name" value="strep_LAETG"/>
    <property type="match status" value="1"/>
</dbReference>
<feature type="region of interest" description="Disordered" evidence="5">
    <location>
        <begin position="44"/>
        <end position="116"/>
    </location>
</feature>
<keyword evidence="6" id="KW-0472">Membrane</keyword>
<reference evidence="9" key="1">
    <citation type="submission" date="2024-05" db="EMBL/GenBank/DDBJ databases">
        <title>30 novel species of actinomycetes from the DSMZ collection.</title>
        <authorList>
            <person name="Nouioui I."/>
        </authorList>
    </citation>
    <scope>NUCLEOTIDE SEQUENCE</scope>
    <source>
        <strain evidence="9">DSM 41972</strain>
    </source>
</reference>
<evidence type="ECO:0000313" key="9">
    <source>
        <dbReference type="EMBL" id="MDT3727680.1"/>
    </source>
</evidence>
<keyword evidence="10" id="KW-1185">Reference proteome</keyword>
<evidence type="ECO:0000259" key="8">
    <source>
        <dbReference type="PROSITE" id="PS50847"/>
    </source>
</evidence>
<dbReference type="RefSeq" id="WP_093549896.1">
    <property type="nucleotide sequence ID" value="NZ_JAVSGH010000034.1"/>
</dbReference>
<dbReference type="Proteomes" id="UP001181313">
    <property type="component" value="Unassembled WGS sequence"/>
</dbReference>
<keyword evidence="6" id="KW-1133">Transmembrane helix</keyword>